<keyword evidence="3" id="KW-1185">Reference proteome</keyword>
<feature type="region of interest" description="Disordered" evidence="1">
    <location>
        <begin position="1"/>
        <end position="57"/>
    </location>
</feature>
<dbReference type="Proteomes" id="UP000649753">
    <property type="component" value="Unassembled WGS sequence"/>
</dbReference>
<name>A0A927R172_9ACTN</name>
<comment type="caution">
    <text evidence="2">The sequence shown here is derived from an EMBL/GenBank/DDBJ whole genome shotgun (WGS) entry which is preliminary data.</text>
</comment>
<reference evidence="2" key="1">
    <citation type="submission" date="2020-10" db="EMBL/GenBank/DDBJ databases">
        <title>Sequencing the genomes of 1000 actinobacteria strains.</title>
        <authorList>
            <person name="Klenk H.-P."/>
        </authorList>
    </citation>
    <scope>NUCLEOTIDE SEQUENCE</scope>
    <source>
        <strain evidence="2">DSM 46832</strain>
    </source>
</reference>
<organism evidence="2 3">
    <name type="scientific">Plantactinospora soyae</name>
    <dbReference type="NCBI Taxonomy" id="1544732"/>
    <lineage>
        <taxon>Bacteria</taxon>
        <taxon>Bacillati</taxon>
        <taxon>Actinomycetota</taxon>
        <taxon>Actinomycetes</taxon>
        <taxon>Micromonosporales</taxon>
        <taxon>Micromonosporaceae</taxon>
        <taxon>Plantactinospora</taxon>
    </lineage>
</organism>
<evidence type="ECO:0000256" key="1">
    <source>
        <dbReference type="SAM" id="MobiDB-lite"/>
    </source>
</evidence>
<gene>
    <name evidence="2" type="ORF">H4W31_008028</name>
</gene>
<protein>
    <submittedName>
        <fullName evidence="2">Uncharacterized protein</fullName>
    </submittedName>
</protein>
<evidence type="ECO:0000313" key="3">
    <source>
        <dbReference type="Proteomes" id="UP000649753"/>
    </source>
</evidence>
<dbReference type="RefSeq" id="WP_192771303.1">
    <property type="nucleotide sequence ID" value="NZ_JADBEB010000001.1"/>
</dbReference>
<accession>A0A927R172</accession>
<proteinExistence type="predicted"/>
<dbReference type="AlphaFoldDB" id="A0A927R172"/>
<sequence>MVNQTGRTNDGDVVQPARDYVHHDYRTTKKYYGPPPNPADQEDGEESSESGSGAGTAAAAGGGGLGVVGVLAVLGFFVFGGDEPFPATSDPWPAEVKQESVVATVSDWLDKCAKSASATPANCPQSIVEASDVSKVHWAFFGNPIESPVIHYNQAESRFDLLGTVVVSADYTVSKKPRRVVTPTTYWAKVEWVEGKLDVQGIKEQSAIGDPEVAKQDPRVAWEPMSATLRDAFTRCVRDADLAMPAGCPEWHPPSGAEKLKWSLTGDPLLTARATFDTKFGIYRVKGTYELVVRYTWLDAKKTELRNLNYEAWIAPTAAGPVVLQIKDAV</sequence>
<dbReference type="EMBL" id="JADBEB010000001">
    <property type="protein sequence ID" value="MBE1492390.1"/>
    <property type="molecule type" value="Genomic_DNA"/>
</dbReference>
<evidence type="ECO:0000313" key="2">
    <source>
        <dbReference type="EMBL" id="MBE1492390.1"/>
    </source>
</evidence>